<evidence type="ECO:0000313" key="2">
    <source>
        <dbReference type="Proteomes" id="UP000707352"/>
    </source>
</evidence>
<organism evidence="1 2">
    <name type="scientific">Microvirga terricola</name>
    <dbReference type="NCBI Taxonomy" id="2719797"/>
    <lineage>
        <taxon>Bacteria</taxon>
        <taxon>Pseudomonadati</taxon>
        <taxon>Pseudomonadota</taxon>
        <taxon>Alphaproteobacteria</taxon>
        <taxon>Hyphomicrobiales</taxon>
        <taxon>Methylobacteriaceae</taxon>
        <taxon>Microvirga</taxon>
    </lineage>
</organism>
<reference evidence="1 2" key="1">
    <citation type="submission" date="2020-03" db="EMBL/GenBank/DDBJ databases">
        <title>The genome sequence of Microvirga sp. c23x22.</title>
        <authorList>
            <person name="Zhang X."/>
        </authorList>
    </citation>
    <scope>NUCLEOTIDE SEQUENCE [LARGE SCALE GENOMIC DNA]</scope>
    <source>
        <strain evidence="2">c23x22</strain>
    </source>
</reference>
<sequence>MNELQKILVVDNGERAAESGLSAELAGMGFASVTAPFEAADEVLAMMPSPGAIVLQVPQRADFSERRRFMELASRLRRSLPSSGVPVIVAAGVAGIAPLLETALGVKAIGL</sequence>
<gene>
    <name evidence="1" type="ORF">HB375_13205</name>
</gene>
<proteinExistence type="predicted"/>
<keyword evidence="2" id="KW-1185">Reference proteome</keyword>
<dbReference type="RefSeq" id="WP_167673460.1">
    <property type="nucleotide sequence ID" value="NZ_JAATJS010000004.1"/>
</dbReference>
<evidence type="ECO:0000313" key="1">
    <source>
        <dbReference type="EMBL" id="NIX77560.1"/>
    </source>
</evidence>
<dbReference type="Proteomes" id="UP000707352">
    <property type="component" value="Unassembled WGS sequence"/>
</dbReference>
<dbReference type="EMBL" id="JAATJS010000004">
    <property type="protein sequence ID" value="NIX77560.1"/>
    <property type="molecule type" value="Genomic_DNA"/>
</dbReference>
<protein>
    <recommendedName>
        <fullName evidence="3">Response regulatory domain-containing protein</fullName>
    </recommendedName>
</protein>
<comment type="caution">
    <text evidence="1">The sequence shown here is derived from an EMBL/GenBank/DDBJ whole genome shotgun (WGS) entry which is preliminary data.</text>
</comment>
<evidence type="ECO:0008006" key="3">
    <source>
        <dbReference type="Google" id="ProtNLM"/>
    </source>
</evidence>
<accession>A0ABX0VCJ1</accession>
<name>A0ABX0VCJ1_9HYPH</name>